<reference evidence="2" key="1">
    <citation type="journal article" date="2019" name="Int. J. Syst. Evol. Microbiol.">
        <title>The Global Catalogue of Microorganisms (GCM) 10K type strain sequencing project: providing services to taxonomists for standard genome sequencing and annotation.</title>
        <authorList>
            <consortium name="The Broad Institute Genomics Platform"/>
            <consortium name="The Broad Institute Genome Sequencing Center for Infectious Disease"/>
            <person name="Wu L."/>
            <person name="Ma J."/>
        </authorList>
    </citation>
    <scope>NUCLEOTIDE SEQUENCE [LARGE SCALE GENOMIC DNA]</scope>
    <source>
        <strain evidence="2">CGMCC 1.12404</strain>
    </source>
</reference>
<comment type="caution">
    <text evidence="1">The sequence shown here is derived from an EMBL/GenBank/DDBJ whole genome shotgun (WGS) entry which is preliminary data.</text>
</comment>
<evidence type="ECO:0000313" key="1">
    <source>
        <dbReference type="EMBL" id="GGA47491.1"/>
    </source>
</evidence>
<sequence>MPAEQVARLGFSAWQKGRPVVITGRLNRFLVSLPRLLPRPWMTGLVARAFRNRR</sequence>
<keyword evidence="2" id="KW-1185">Reference proteome</keyword>
<gene>
    <name evidence="1" type="ORF">GCM10007416_20780</name>
</gene>
<proteinExistence type="predicted"/>
<dbReference type="Proteomes" id="UP000617979">
    <property type="component" value="Unassembled WGS sequence"/>
</dbReference>
<evidence type="ECO:0000313" key="2">
    <source>
        <dbReference type="Proteomes" id="UP000617979"/>
    </source>
</evidence>
<evidence type="ECO:0008006" key="3">
    <source>
        <dbReference type="Google" id="ProtNLM"/>
    </source>
</evidence>
<name>A0ABQ1GPJ0_9BACL</name>
<accession>A0ABQ1GPJ0</accession>
<organism evidence="1 2">
    <name type="scientific">Kroppenstedtia guangzhouensis</name>
    <dbReference type="NCBI Taxonomy" id="1274356"/>
    <lineage>
        <taxon>Bacteria</taxon>
        <taxon>Bacillati</taxon>
        <taxon>Bacillota</taxon>
        <taxon>Bacilli</taxon>
        <taxon>Bacillales</taxon>
        <taxon>Thermoactinomycetaceae</taxon>
        <taxon>Kroppenstedtia</taxon>
    </lineage>
</organism>
<protein>
    <recommendedName>
        <fullName evidence="3">Short chain dehydrogenase</fullName>
    </recommendedName>
</protein>
<dbReference type="EMBL" id="BMEX01000006">
    <property type="protein sequence ID" value="GGA47491.1"/>
    <property type="molecule type" value="Genomic_DNA"/>
</dbReference>